<protein>
    <submittedName>
        <fullName evidence="1">Uncharacterized protein</fullName>
    </submittedName>
</protein>
<dbReference type="EMBL" id="OD565773">
    <property type="protein sequence ID" value="CAD7442579.1"/>
    <property type="molecule type" value="Genomic_DNA"/>
</dbReference>
<proteinExistence type="predicted"/>
<sequence>MYNGKSGNLLIKDTIFYLLCPLIINKRNLNLLNKSQNRKKLFTLKIIQGNYFIQFVMVLYQLQDESKFNEILCFL</sequence>
<organism evidence="1">
    <name type="scientific">Timema bartmani</name>
    <dbReference type="NCBI Taxonomy" id="61472"/>
    <lineage>
        <taxon>Eukaryota</taxon>
        <taxon>Metazoa</taxon>
        <taxon>Ecdysozoa</taxon>
        <taxon>Arthropoda</taxon>
        <taxon>Hexapoda</taxon>
        <taxon>Insecta</taxon>
        <taxon>Pterygota</taxon>
        <taxon>Neoptera</taxon>
        <taxon>Polyneoptera</taxon>
        <taxon>Phasmatodea</taxon>
        <taxon>Timematodea</taxon>
        <taxon>Timematoidea</taxon>
        <taxon>Timematidae</taxon>
        <taxon>Timema</taxon>
    </lineage>
</organism>
<gene>
    <name evidence="1" type="ORF">TBIB3V08_LOCUS5007</name>
</gene>
<name>A0A7R9EWA7_9NEOP</name>
<evidence type="ECO:0000313" key="1">
    <source>
        <dbReference type="EMBL" id="CAD7442579.1"/>
    </source>
</evidence>
<accession>A0A7R9EWA7</accession>
<dbReference type="AlphaFoldDB" id="A0A7R9EWA7"/>
<reference evidence="1" key="1">
    <citation type="submission" date="2020-11" db="EMBL/GenBank/DDBJ databases">
        <authorList>
            <person name="Tran Van P."/>
        </authorList>
    </citation>
    <scope>NUCLEOTIDE SEQUENCE</scope>
</reference>